<keyword evidence="2" id="KW-1185">Reference proteome</keyword>
<evidence type="ECO:0000313" key="2">
    <source>
        <dbReference type="Proteomes" id="UP001060085"/>
    </source>
</evidence>
<dbReference type="Proteomes" id="UP001060085">
    <property type="component" value="Linkage Group LG01"/>
</dbReference>
<name>A0ACC0C910_CATRO</name>
<evidence type="ECO:0000313" key="1">
    <source>
        <dbReference type="EMBL" id="KAI5681427.1"/>
    </source>
</evidence>
<sequence>MNKLFHPYLDQFVVVYLDDIVIYSQTMEEHKEHLRKVFQVLKDNKLYVKKEKCSFAQEEVLFFLGLVNYYRRFIKGYSARAAPLIDLIKKNRPWAWSEDCQRAFEDLKKAICKDPPGQANVVADALSRKVELTSISRVDSPLLKRIKEGLQQDSLAKNLIALVMEGKTRRFWLEKGMFYTKGNRLFVPKWGNLRRELIKECHDSKWAGHLGMKRTLALLKTTYYWPQM</sequence>
<organism evidence="1 2">
    <name type="scientific">Catharanthus roseus</name>
    <name type="common">Madagascar periwinkle</name>
    <name type="synonym">Vinca rosea</name>
    <dbReference type="NCBI Taxonomy" id="4058"/>
    <lineage>
        <taxon>Eukaryota</taxon>
        <taxon>Viridiplantae</taxon>
        <taxon>Streptophyta</taxon>
        <taxon>Embryophyta</taxon>
        <taxon>Tracheophyta</taxon>
        <taxon>Spermatophyta</taxon>
        <taxon>Magnoliopsida</taxon>
        <taxon>eudicotyledons</taxon>
        <taxon>Gunneridae</taxon>
        <taxon>Pentapetalae</taxon>
        <taxon>asterids</taxon>
        <taxon>lamiids</taxon>
        <taxon>Gentianales</taxon>
        <taxon>Apocynaceae</taxon>
        <taxon>Rauvolfioideae</taxon>
        <taxon>Vinceae</taxon>
        <taxon>Catharanthinae</taxon>
        <taxon>Catharanthus</taxon>
    </lineage>
</organism>
<gene>
    <name evidence="1" type="ORF">M9H77_02655</name>
</gene>
<proteinExistence type="predicted"/>
<dbReference type="EMBL" id="CM044701">
    <property type="protein sequence ID" value="KAI5681427.1"/>
    <property type="molecule type" value="Genomic_DNA"/>
</dbReference>
<protein>
    <submittedName>
        <fullName evidence="1">Uncharacterized protein</fullName>
    </submittedName>
</protein>
<accession>A0ACC0C910</accession>
<comment type="caution">
    <text evidence="1">The sequence shown here is derived from an EMBL/GenBank/DDBJ whole genome shotgun (WGS) entry which is preliminary data.</text>
</comment>
<reference evidence="2" key="1">
    <citation type="journal article" date="2023" name="Nat. Plants">
        <title>Single-cell RNA sequencing provides a high-resolution roadmap for understanding the multicellular compartmentation of specialized metabolism.</title>
        <authorList>
            <person name="Sun S."/>
            <person name="Shen X."/>
            <person name="Li Y."/>
            <person name="Li Y."/>
            <person name="Wang S."/>
            <person name="Li R."/>
            <person name="Zhang H."/>
            <person name="Shen G."/>
            <person name="Guo B."/>
            <person name="Wei J."/>
            <person name="Xu J."/>
            <person name="St-Pierre B."/>
            <person name="Chen S."/>
            <person name="Sun C."/>
        </authorList>
    </citation>
    <scope>NUCLEOTIDE SEQUENCE [LARGE SCALE GENOMIC DNA]</scope>
</reference>